<comment type="similarity">
    <text evidence="2">Belongs to the Rht family.</text>
</comment>
<accession>A0A369WQS7</accession>
<feature type="transmembrane region" description="Helical" evidence="7">
    <location>
        <begin position="6"/>
        <end position="28"/>
    </location>
</feature>
<feature type="transmembrane region" description="Helical" evidence="7">
    <location>
        <begin position="70"/>
        <end position="88"/>
    </location>
</feature>
<sequence length="215" mass="22800">MSFESWLAFSSIALIATLTPGPAILLVMTHSLRSGIGRACYAMAGNVSGLFLMSSCSVLGLSALVLHSSLAFTLIKTLGAAYLIYMGVKLWRHGIKLQPPAKITDSPSNQSGRQTAAGFNTYTQGLLVSLTNPKAIVFTTALFPQFIDIHSALLPQFSLLVGTFMLFSLLCLLGYALLAKRLLGGMAETTGQKLSRAFGGTFIGAGLTLAFSTQR</sequence>
<dbReference type="GO" id="GO:0005886">
    <property type="term" value="C:plasma membrane"/>
    <property type="evidence" value="ECO:0007669"/>
    <property type="project" value="UniProtKB-SubCell"/>
</dbReference>
<dbReference type="PANTHER" id="PTHR30086:SF14">
    <property type="entry name" value="HOMOSERINE_HOMOSERINE LACTONE EFFLUX PROTEIN"/>
    <property type="match status" value="1"/>
</dbReference>
<evidence type="ECO:0000256" key="7">
    <source>
        <dbReference type="SAM" id="Phobius"/>
    </source>
</evidence>
<feature type="transmembrane region" description="Helical" evidence="7">
    <location>
        <begin position="40"/>
        <end position="64"/>
    </location>
</feature>
<evidence type="ECO:0000256" key="2">
    <source>
        <dbReference type="ARBA" id="ARBA00007928"/>
    </source>
</evidence>
<dbReference type="EMBL" id="QQOH01000001">
    <property type="protein sequence ID" value="RDE24052.1"/>
    <property type="molecule type" value="Genomic_DNA"/>
</dbReference>
<organism evidence="8 9">
    <name type="scientific">Motiliproteus coralliicola</name>
    <dbReference type="NCBI Taxonomy" id="2283196"/>
    <lineage>
        <taxon>Bacteria</taxon>
        <taxon>Pseudomonadati</taxon>
        <taxon>Pseudomonadota</taxon>
        <taxon>Gammaproteobacteria</taxon>
        <taxon>Oceanospirillales</taxon>
        <taxon>Oceanospirillaceae</taxon>
        <taxon>Motiliproteus</taxon>
    </lineage>
</organism>
<evidence type="ECO:0000256" key="5">
    <source>
        <dbReference type="ARBA" id="ARBA00022989"/>
    </source>
</evidence>
<reference evidence="8 9" key="1">
    <citation type="submission" date="2018-07" db="EMBL/GenBank/DDBJ databases">
        <title>Motiliproteus coralliicola sp. nov., a bacterium isolated from Coral.</title>
        <authorList>
            <person name="Wang G."/>
        </authorList>
    </citation>
    <scope>NUCLEOTIDE SEQUENCE [LARGE SCALE GENOMIC DNA]</scope>
    <source>
        <strain evidence="8 9">C34</strain>
    </source>
</reference>
<keyword evidence="5 7" id="KW-1133">Transmembrane helix</keyword>
<dbReference type="OrthoDB" id="9804822at2"/>
<feature type="transmembrane region" description="Helical" evidence="7">
    <location>
        <begin position="157"/>
        <end position="177"/>
    </location>
</feature>
<dbReference type="Pfam" id="PF01810">
    <property type="entry name" value="LysE"/>
    <property type="match status" value="1"/>
</dbReference>
<keyword evidence="6 7" id="KW-0472">Membrane</keyword>
<evidence type="ECO:0000313" key="8">
    <source>
        <dbReference type="EMBL" id="RDE24052.1"/>
    </source>
</evidence>
<keyword evidence="4 7" id="KW-0812">Transmembrane</keyword>
<dbReference type="InterPro" id="IPR001123">
    <property type="entry name" value="LeuE-type"/>
</dbReference>
<evidence type="ECO:0000256" key="3">
    <source>
        <dbReference type="ARBA" id="ARBA00022475"/>
    </source>
</evidence>
<gene>
    <name evidence="8" type="ORF">DV711_00125</name>
</gene>
<evidence type="ECO:0000256" key="1">
    <source>
        <dbReference type="ARBA" id="ARBA00004651"/>
    </source>
</evidence>
<evidence type="ECO:0000256" key="4">
    <source>
        <dbReference type="ARBA" id="ARBA00022692"/>
    </source>
</evidence>
<dbReference type="AlphaFoldDB" id="A0A369WQS7"/>
<dbReference type="GO" id="GO:0042970">
    <property type="term" value="F:homoserine transmembrane transporter activity"/>
    <property type="evidence" value="ECO:0007669"/>
    <property type="project" value="TreeGrafter"/>
</dbReference>
<dbReference type="PANTHER" id="PTHR30086">
    <property type="entry name" value="ARGININE EXPORTER PROTEIN ARGO"/>
    <property type="match status" value="1"/>
</dbReference>
<evidence type="ECO:0000313" key="9">
    <source>
        <dbReference type="Proteomes" id="UP000253769"/>
    </source>
</evidence>
<keyword evidence="9" id="KW-1185">Reference proteome</keyword>
<comment type="subcellular location">
    <subcellularLocation>
        <location evidence="1">Cell membrane</location>
        <topology evidence="1">Multi-pass membrane protein</topology>
    </subcellularLocation>
</comment>
<keyword evidence="3" id="KW-1003">Cell membrane</keyword>
<comment type="caution">
    <text evidence="8">The sequence shown here is derived from an EMBL/GenBank/DDBJ whole genome shotgun (WGS) entry which is preliminary data.</text>
</comment>
<proteinExistence type="inferred from homology"/>
<dbReference type="Proteomes" id="UP000253769">
    <property type="component" value="Unassembled WGS sequence"/>
</dbReference>
<protein>
    <submittedName>
        <fullName evidence="8">LysE family translocator</fullName>
    </submittedName>
</protein>
<dbReference type="RefSeq" id="WP_114693633.1">
    <property type="nucleotide sequence ID" value="NZ_QQOH01000001.1"/>
</dbReference>
<name>A0A369WQS7_9GAMM</name>
<evidence type="ECO:0000256" key="6">
    <source>
        <dbReference type="ARBA" id="ARBA00023136"/>
    </source>
</evidence>
<dbReference type="PIRSF" id="PIRSF006324">
    <property type="entry name" value="LeuE"/>
    <property type="match status" value="1"/>
</dbReference>